<accession>A0A838XQM6</accession>
<evidence type="ECO:0000313" key="10">
    <source>
        <dbReference type="Proteomes" id="UP000559404"/>
    </source>
</evidence>
<dbReference type="InterPro" id="IPR000524">
    <property type="entry name" value="Tscrpt_reg_HTH_GntR"/>
</dbReference>
<dbReference type="GO" id="GO:0003677">
    <property type="term" value="F:DNA binding"/>
    <property type="evidence" value="ECO:0007669"/>
    <property type="project" value="UniProtKB-KW"/>
</dbReference>
<gene>
    <name evidence="9" type="ORF">H1W37_10510</name>
</gene>
<name>A0A838XQM6_9HYPH</name>
<dbReference type="Gene3D" id="1.10.10.10">
    <property type="entry name" value="Winged helix-like DNA-binding domain superfamily/Winged helix DNA-binding domain"/>
    <property type="match status" value="1"/>
</dbReference>
<dbReference type="GO" id="GO:0003700">
    <property type="term" value="F:DNA-binding transcription factor activity"/>
    <property type="evidence" value="ECO:0007669"/>
    <property type="project" value="InterPro"/>
</dbReference>
<dbReference type="Gene3D" id="1.20.120.530">
    <property type="entry name" value="GntR ligand-binding domain-like"/>
    <property type="match status" value="1"/>
</dbReference>
<evidence type="ECO:0000256" key="5">
    <source>
        <dbReference type="ARBA" id="ARBA00037357"/>
    </source>
</evidence>
<evidence type="ECO:0000313" key="9">
    <source>
        <dbReference type="EMBL" id="MBA4612087.1"/>
    </source>
</evidence>
<evidence type="ECO:0000256" key="6">
    <source>
        <dbReference type="ARBA" id="ARBA00039592"/>
    </source>
</evidence>
<evidence type="ECO:0000256" key="3">
    <source>
        <dbReference type="ARBA" id="ARBA00023125"/>
    </source>
</evidence>
<feature type="region of interest" description="Disordered" evidence="7">
    <location>
        <begin position="252"/>
        <end position="276"/>
    </location>
</feature>
<dbReference type="PROSITE" id="PS50949">
    <property type="entry name" value="HTH_GNTR"/>
    <property type="match status" value="1"/>
</dbReference>
<comment type="function">
    <text evidence="5">Transcriptional repressor for the pyruvate dehydrogenase complex genes aceEF and lpd.</text>
</comment>
<sequence length="276" mass="31327">MVFKKIDHNRTANYVVDQIEKLILQGVLRSGDRLPAERELAKKVDVSRPILREAIKILEERELIVTRHGGGTFVADLIGTVFSEPVVNLIRRHPPAIVDYLEYRREIECMAARLAALRATPADREIIGRLFRAMEAAHAREDFEQEASLDVEFHLAIGESAHNIVLLHTLRSCYRLLADGVFYHRGQLYRYPESRDKLLLQHQAIHDAVMNADAQAAVMAAAAHIDYVAQVMHETEKTSSWNAVSTLRLQQRLDSEMDDGKKRRAPRKTTEGNTSS</sequence>
<evidence type="ECO:0000256" key="2">
    <source>
        <dbReference type="ARBA" id="ARBA00023015"/>
    </source>
</evidence>
<protein>
    <recommendedName>
        <fullName evidence="6">Pyruvate dehydrogenase complex repressor</fullName>
    </recommendedName>
</protein>
<feature type="compositionally biased region" description="Basic and acidic residues" evidence="7">
    <location>
        <begin position="252"/>
        <end position="261"/>
    </location>
</feature>
<dbReference type="EMBL" id="JACEON010000008">
    <property type="protein sequence ID" value="MBA4612087.1"/>
    <property type="molecule type" value="Genomic_DNA"/>
</dbReference>
<dbReference type="PANTHER" id="PTHR43537">
    <property type="entry name" value="TRANSCRIPTIONAL REGULATOR, GNTR FAMILY"/>
    <property type="match status" value="1"/>
</dbReference>
<dbReference type="PANTHER" id="PTHR43537:SF34">
    <property type="entry name" value="PYRUVATE DEHYDROGENASE COMPLEX REPRESSOR"/>
    <property type="match status" value="1"/>
</dbReference>
<dbReference type="InterPro" id="IPR008920">
    <property type="entry name" value="TF_FadR/GntR_C"/>
</dbReference>
<keyword evidence="1" id="KW-0678">Repressor</keyword>
<dbReference type="InterPro" id="IPR036388">
    <property type="entry name" value="WH-like_DNA-bd_sf"/>
</dbReference>
<evidence type="ECO:0000256" key="4">
    <source>
        <dbReference type="ARBA" id="ARBA00023163"/>
    </source>
</evidence>
<reference evidence="9 10" key="1">
    <citation type="submission" date="2020-07" db="EMBL/GenBank/DDBJ databases">
        <authorList>
            <person name="Li M."/>
        </authorList>
    </citation>
    <scope>NUCLEOTIDE SEQUENCE [LARGE SCALE GENOMIC DNA]</scope>
    <source>
        <strain evidence="9 10">DSM 23284</strain>
    </source>
</reference>
<keyword evidence="2" id="KW-0805">Transcription regulation</keyword>
<dbReference type="SUPFAM" id="SSF48008">
    <property type="entry name" value="GntR ligand-binding domain-like"/>
    <property type="match status" value="1"/>
</dbReference>
<dbReference type="SMART" id="SM00345">
    <property type="entry name" value="HTH_GNTR"/>
    <property type="match status" value="1"/>
</dbReference>
<dbReference type="RefSeq" id="WP_181760278.1">
    <property type="nucleotide sequence ID" value="NZ_BMCR01000003.1"/>
</dbReference>
<dbReference type="AlphaFoldDB" id="A0A838XQM6"/>
<dbReference type="PRINTS" id="PR00035">
    <property type="entry name" value="HTHGNTR"/>
</dbReference>
<dbReference type="CDD" id="cd07377">
    <property type="entry name" value="WHTH_GntR"/>
    <property type="match status" value="1"/>
</dbReference>
<keyword evidence="4" id="KW-0804">Transcription</keyword>
<dbReference type="Pfam" id="PF00392">
    <property type="entry name" value="GntR"/>
    <property type="match status" value="1"/>
</dbReference>
<dbReference type="Pfam" id="PF07729">
    <property type="entry name" value="FCD"/>
    <property type="match status" value="1"/>
</dbReference>
<evidence type="ECO:0000256" key="7">
    <source>
        <dbReference type="SAM" id="MobiDB-lite"/>
    </source>
</evidence>
<evidence type="ECO:0000259" key="8">
    <source>
        <dbReference type="PROSITE" id="PS50949"/>
    </source>
</evidence>
<dbReference type="InterPro" id="IPR036390">
    <property type="entry name" value="WH_DNA-bd_sf"/>
</dbReference>
<comment type="caution">
    <text evidence="9">The sequence shown here is derived from an EMBL/GenBank/DDBJ whole genome shotgun (WGS) entry which is preliminary data.</text>
</comment>
<organism evidence="9 10">
    <name type="scientific">Stappia taiwanensis</name>
    <dbReference type="NCBI Taxonomy" id="992267"/>
    <lineage>
        <taxon>Bacteria</taxon>
        <taxon>Pseudomonadati</taxon>
        <taxon>Pseudomonadota</taxon>
        <taxon>Alphaproteobacteria</taxon>
        <taxon>Hyphomicrobiales</taxon>
        <taxon>Stappiaceae</taxon>
        <taxon>Stappia</taxon>
    </lineage>
</organism>
<dbReference type="InterPro" id="IPR011711">
    <property type="entry name" value="GntR_C"/>
</dbReference>
<dbReference type="SMART" id="SM00895">
    <property type="entry name" value="FCD"/>
    <property type="match status" value="1"/>
</dbReference>
<feature type="domain" description="HTH gntR-type" evidence="8">
    <location>
        <begin position="9"/>
        <end position="77"/>
    </location>
</feature>
<dbReference type="SUPFAM" id="SSF46785">
    <property type="entry name" value="Winged helix' DNA-binding domain"/>
    <property type="match status" value="1"/>
</dbReference>
<evidence type="ECO:0000256" key="1">
    <source>
        <dbReference type="ARBA" id="ARBA00022491"/>
    </source>
</evidence>
<keyword evidence="10" id="KW-1185">Reference proteome</keyword>
<reference evidence="9 10" key="2">
    <citation type="submission" date="2020-08" db="EMBL/GenBank/DDBJ databases">
        <title>Stappia taiwanensis sp. nov., isolated from a coastal thermal spring.</title>
        <authorList>
            <person name="Kampfer P."/>
        </authorList>
    </citation>
    <scope>NUCLEOTIDE SEQUENCE [LARGE SCALE GENOMIC DNA]</scope>
    <source>
        <strain evidence="9 10">DSM 23284</strain>
    </source>
</reference>
<keyword evidence="3" id="KW-0238">DNA-binding</keyword>
<dbReference type="Proteomes" id="UP000559404">
    <property type="component" value="Unassembled WGS sequence"/>
</dbReference>
<proteinExistence type="predicted"/>